<dbReference type="Proteomes" id="UP000075230">
    <property type="component" value="Unassembled WGS sequence"/>
</dbReference>
<comment type="caution">
    <text evidence="1">The sequence shown here is derived from an EMBL/GenBank/DDBJ whole genome shotgun (WGS) entry which is preliminary data.</text>
</comment>
<accession>A0A146F0R0</accession>
<dbReference type="EMBL" id="BCWF01000006">
    <property type="protein sequence ID" value="GAT19760.1"/>
    <property type="molecule type" value="Genomic_DNA"/>
</dbReference>
<proteinExistence type="predicted"/>
<dbReference type="AlphaFoldDB" id="A0A146F0R0"/>
<organism evidence="1 2">
    <name type="scientific">Aspergillus kawachii</name>
    <name type="common">White koji mold</name>
    <name type="synonym">Aspergillus awamori var. kawachi</name>
    <dbReference type="NCBI Taxonomy" id="1069201"/>
    <lineage>
        <taxon>Eukaryota</taxon>
        <taxon>Fungi</taxon>
        <taxon>Dikarya</taxon>
        <taxon>Ascomycota</taxon>
        <taxon>Pezizomycotina</taxon>
        <taxon>Eurotiomycetes</taxon>
        <taxon>Eurotiomycetidae</taxon>
        <taxon>Eurotiales</taxon>
        <taxon>Aspergillaceae</taxon>
        <taxon>Aspergillus</taxon>
        <taxon>Aspergillus subgen. Circumdati</taxon>
    </lineage>
</organism>
<reference evidence="1 2" key="1">
    <citation type="journal article" date="2016" name="DNA Res.">
        <title>Genome sequence of Aspergillus luchuensis NBRC 4314.</title>
        <authorList>
            <person name="Yamada O."/>
            <person name="Machida M."/>
            <person name="Hosoyama A."/>
            <person name="Goto M."/>
            <person name="Takahashi T."/>
            <person name="Futagami T."/>
            <person name="Yamagata Y."/>
            <person name="Takeuchi M."/>
            <person name="Kobayashi T."/>
            <person name="Koike H."/>
            <person name="Abe K."/>
            <person name="Asai K."/>
            <person name="Arita M."/>
            <person name="Fujita N."/>
            <person name="Fukuda K."/>
            <person name="Higa K."/>
            <person name="Horikawa H."/>
            <person name="Ishikawa T."/>
            <person name="Jinno K."/>
            <person name="Kato Y."/>
            <person name="Kirimura K."/>
            <person name="Mizutani O."/>
            <person name="Nakasone K."/>
            <person name="Sano M."/>
            <person name="Shiraishi Y."/>
            <person name="Tsukahara M."/>
            <person name="Gomi K."/>
        </authorList>
    </citation>
    <scope>NUCLEOTIDE SEQUENCE [LARGE SCALE GENOMIC DNA]</scope>
    <source>
        <strain evidence="1 2">RIB 2604</strain>
    </source>
</reference>
<gene>
    <name evidence="1" type="ORF">RIB2604_00603410</name>
</gene>
<name>A0A146F0R0_ASPKA</name>
<sequence length="104" mass="11655">MPFVLSLSNRYEGAPSREVRQYRPGDSQIASLICEAIRKGKVTKSLTKQNLPGRNQPSAHRTILNIGIWYYLLHVEDSITMIALPAKAMWLKGAKQKTGTESRA</sequence>
<evidence type="ECO:0000313" key="1">
    <source>
        <dbReference type="EMBL" id="GAT19760.1"/>
    </source>
</evidence>
<evidence type="ECO:0000313" key="2">
    <source>
        <dbReference type="Proteomes" id="UP000075230"/>
    </source>
</evidence>
<protein>
    <submittedName>
        <fullName evidence="1">Carboxylesterase, type B</fullName>
    </submittedName>
</protein>
<reference evidence="2" key="2">
    <citation type="submission" date="2016-02" db="EMBL/GenBank/DDBJ databases">
        <title>Genome sequencing of Aspergillus luchuensis NBRC 4314.</title>
        <authorList>
            <person name="Yamada O."/>
        </authorList>
    </citation>
    <scope>NUCLEOTIDE SEQUENCE [LARGE SCALE GENOMIC DNA]</scope>
    <source>
        <strain evidence="2">RIB 2604</strain>
    </source>
</reference>